<dbReference type="EnsemblBacteria" id="CAC48925">
    <property type="protein sequence ID" value="CAC48925"/>
    <property type="gene ID" value="SM_b20546"/>
</dbReference>
<dbReference type="InterPro" id="IPR010385">
    <property type="entry name" value="DUF982"/>
</dbReference>
<protein>
    <recommendedName>
        <fullName evidence="3">DUF982 domain-containing protein</fullName>
    </recommendedName>
</protein>
<sequence>MAEKWDECVIIDLPNLEGIQIVWSPAYAAQLLSENWPDTTGRSYSAALNSCTDAMFGAASAAPARDAFLAAVEEARVKTLRWHHAAPPLVKGNDSIEGGYVAELGFQARSHSVRAWSTGGGRQADEFSARSSLRSSESGAVLVSVPSTDARLISFTLPFAASRTCRAVSAHW</sequence>
<dbReference type="EMBL" id="AL591985">
    <property type="protein sequence ID" value="CAC48925.1"/>
    <property type="molecule type" value="Genomic_DNA"/>
</dbReference>
<dbReference type="Gene3D" id="6.10.250.730">
    <property type="match status" value="1"/>
</dbReference>
<reference evidence="2" key="2">
    <citation type="journal article" date="2001" name="Science">
        <title>The composite genome of the legume symbiont Sinorhizobium meliloti.</title>
        <authorList>
            <person name="Galibert F."/>
            <person name="Finan T.M."/>
            <person name="Long S.R."/>
            <person name="Puehler A."/>
            <person name="Abola P."/>
            <person name="Ampe F."/>
            <person name="Barloy-Hubler F."/>
            <person name="Barnett M.J."/>
            <person name="Becker A."/>
            <person name="Boistard P."/>
            <person name="Bothe G."/>
            <person name="Boutry M."/>
            <person name="Bowser L."/>
            <person name="Buhrmester J."/>
            <person name="Cadieu E."/>
            <person name="Capela D."/>
            <person name="Chain P."/>
            <person name="Cowie A."/>
            <person name="Davis R.W."/>
            <person name="Dreano S."/>
            <person name="Federspiel N.A."/>
            <person name="Fisher R.F."/>
            <person name="Gloux S."/>
            <person name="Godrie T."/>
            <person name="Goffeau A."/>
            <person name="Golding B."/>
            <person name="Gouzy J."/>
            <person name="Gurjal M."/>
            <person name="Hernandez-Lucas I."/>
            <person name="Hong A."/>
            <person name="Huizar L."/>
            <person name="Hyman R.W."/>
            <person name="Jones T."/>
            <person name="Kahn D."/>
            <person name="Kahn M.L."/>
            <person name="Kalman S."/>
            <person name="Keating D.H."/>
            <person name="Kiss E."/>
            <person name="Komp C."/>
            <person name="Lelaure V."/>
            <person name="Masuy D."/>
            <person name="Palm C."/>
            <person name="Peck M.C."/>
            <person name="Pohl T.M."/>
            <person name="Portetelle D."/>
            <person name="Purnelle B."/>
            <person name="Ramsperger U."/>
            <person name="Surzycki R."/>
            <person name="Thebault P."/>
            <person name="Vandenbol M."/>
            <person name="Vorhoelter F.J."/>
            <person name="Weidner S."/>
            <person name="Wells D.H."/>
            <person name="Wong K."/>
            <person name="Yeh K.-C."/>
            <person name="Batut J."/>
        </authorList>
    </citation>
    <scope>NUCLEOTIDE SEQUENCE [LARGE SCALE GENOMIC DNA]</scope>
    <source>
        <strain evidence="2">1021</strain>
        <plasmid evidence="2">Plasmid pSymB</plasmid>
    </source>
</reference>
<evidence type="ECO:0000313" key="2">
    <source>
        <dbReference type="Proteomes" id="UP000001976"/>
    </source>
</evidence>
<dbReference type="KEGG" id="sme:SM_b20546"/>
<dbReference type="HOGENOM" id="CLU_1554038_0_0_5"/>
<dbReference type="Proteomes" id="UP000001976">
    <property type="component" value="Plasmid pSymB"/>
</dbReference>
<accession>Q92W22</accession>
<geneLocation type="plasmid" evidence="1 2">
    <name>pSymB</name>
</geneLocation>
<evidence type="ECO:0000313" key="1">
    <source>
        <dbReference type="EMBL" id="CAC48925.1"/>
    </source>
</evidence>
<organism evidence="1 2">
    <name type="scientific">Rhizobium meliloti (strain 1021)</name>
    <name type="common">Ensifer meliloti</name>
    <name type="synonym">Sinorhizobium meliloti</name>
    <dbReference type="NCBI Taxonomy" id="266834"/>
    <lineage>
        <taxon>Bacteria</taxon>
        <taxon>Pseudomonadati</taxon>
        <taxon>Pseudomonadota</taxon>
        <taxon>Alphaproteobacteria</taxon>
        <taxon>Hyphomicrobiales</taxon>
        <taxon>Rhizobiaceae</taxon>
        <taxon>Sinorhizobium/Ensifer group</taxon>
        <taxon>Sinorhizobium</taxon>
    </lineage>
</organism>
<keyword evidence="2" id="KW-1185">Reference proteome</keyword>
<evidence type="ECO:0008006" key="3">
    <source>
        <dbReference type="Google" id="ProtNLM"/>
    </source>
</evidence>
<dbReference type="OrthoDB" id="8455244at2"/>
<reference evidence="1 2" key="1">
    <citation type="journal article" date="2001" name="Proc. Natl. Acad. Sci. U.S.A.">
        <title>The complete sequence of the 1,683-kb pSymB megaplasmid from the N2-fixing endosymbiont Sinorhizobium meliloti.</title>
        <authorList>
            <person name="Finan T.M."/>
            <person name="Weidner S."/>
            <person name="Wong K."/>
            <person name="Buhrmester J."/>
            <person name="Chain P."/>
            <person name="Vorholter F.J."/>
            <person name="Hernandez-Lucas I."/>
            <person name="Becker A."/>
            <person name="Cowie A."/>
            <person name="Gouzy J."/>
            <person name="Golding B."/>
            <person name="Puhler A."/>
        </authorList>
    </citation>
    <scope>NUCLEOTIDE SEQUENCE [LARGE SCALE GENOMIC DNA]</scope>
    <source>
        <strain evidence="1 2">1021</strain>
        <plasmid evidence="2">Plasmid pSymB</plasmid>
    </source>
</reference>
<dbReference type="AlphaFoldDB" id="Q92W22"/>
<keyword evidence="1" id="KW-0614">Plasmid</keyword>
<dbReference type="Pfam" id="PF06169">
    <property type="entry name" value="DUF982"/>
    <property type="match status" value="1"/>
</dbReference>
<dbReference type="eggNOG" id="ENOG50312S4">
    <property type="taxonomic scope" value="Bacteria"/>
</dbReference>
<name>Q92W22_RHIME</name>
<proteinExistence type="predicted"/>
<gene>
    <name evidence="1" type="ORF">SM_b20546</name>
</gene>
<dbReference type="PIR" id="E95907">
    <property type="entry name" value="E95907"/>
</dbReference>